<keyword evidence="5" id="KW-0963">Cytoplasm</keyword>
<dbReference type="PRINTS" id="PR00094">
    <property type="entry name" value="ADENYLTKNASE"/>
</dbReference>
<reference evidence="8 9" key="1">
    <citation type="submission" date="2019-03" db="EMBL/GenBank/DDBJ databases">
        <title>Genomic Encyclopedia of Type Strains, Phase III (KMG-III): the genomes of soil and plant-associated and newly described type strains.</title>
        <authorList>
            <person name="Whitman W."/>
        </authorList>
    </citation>
    <scope>NUCLEOTIDE SEQUENCE [LARGE SCALE GENOMIC DNA]</scope>
    <source>
        <strain evidence="8 9">CECT 8283</strain>
    </source>
</reference>
<feature type="binding site" evidence="5">
    <location>
        <position position="133"/>
    </location>
    <ligand>
        <name>AMP</name>
        <dbReference type="ChEBI" id="CHEBI:456215"/>
    </ligand>
</feature>
<feature type="binding site" evidence="5">
    <location>
        <begin position="85"/>
        <end position="88"/>
    </location>
    <ligand>
        <name>AMP</name>
        <dbReference type="ChEBI" id="CHEBI:456215"/>
    </ligand>
</feature>
<evidence type="ECO:0000313" key="9">
    <source>
        <dbReference type="Proteomes" id="UP000295390"/>
    </source>
</evidence>
<dbReference type="SUPFAM" id="SSF52540">
    <property type="entry name" value="P-loop containing nucleoside triphosphate hydrolases"/>
    <property type="match status" value="1"/>
</dbReference>
<keyword evidence="1 5" id="KW-0808">Transferase</keyword>
<proteinExistence type="inferred from homology"/>
<evidence type="ECO:0000256" key="6">
    <source>
        <dbReference type="RuleBase" id="RU003330"/>
    </source>
</evidence>
<comment type="caution">
    <text evidence="5">Lacks conserved residue(s) required for the propagation of feature annotation.</text>
</comment>
<dbReference type="CDD" id="cd01428">
    <property type="entry name" value="ADK"/>
    <property type="match status" value="1"/>
</dbReference>
<evidence type="ECO:0000256" key="1">
    <source>
        <dbReference type="ARBA" id="ARBA00022679"/>
    </source>
</evidence>
<accession>A0A4R6TGM5</accession>
<comment type="subcellular location">
    <subcellularLocation>
        <location evidence="5 7">Cytoplasm</location>
    </subcellularLocation>
</comment>
<dbReference type="PANTHER" id="PTHR23359">
    <property type="entry name" value="NUCLEOTIDE KINASE"/>
    <property type="match status" value="1"/>
</dbReference>
<dbReference type="InterPro" id="IPR027417">
    <property type="entry name" value="P-loop_NTPase"/>
</dbReference>
<dbReference type="Gene3D" id="3.40.50.300">
    <property type="entry name" value="P-loop containing nucleotide triphosphate hydrolases"/>
    <property type="match status" value="1"/>
</dbReference>
<dbReference type="InterPro" id="IPR033690">
    <property type="entry name" value="Adenylat_kinase_CS"/>
</dbReference>
<dbReference type="GO" id="GO:0004017">
    <property type="term" value="F:AMP kinase activity"/>
    <property type="evidence" value="ECO:0007669"/>
    <property type="project" value="UniProtKB-UniRule"/>
</dbReference>
<organism evidence="8 9">
    <name type="scientific">Tenacibaculum caenipelagi</name>
    <dbReference type="NCBI Taxonomy" id="1325435"/>
    <lineage>
        <taxon>Bacteria</taxon>
        <taxon>Pseudomonadati</taxon>
        <taxon>Bacteroidota</taxon>
        <taxon>Flavobacteriia</taxon>
        <taxon>Flavobacteriales</taxon>
        <taxon>Flavobacteriaceae</taxon>
        <taxon>Tenacibaculum</taxon>
    </lineage>
</organism>
<dbReference type="GO" id="GO:0005737">
    <property type="term" value="C:cytoplasm"/>
    <property type="evidence" value="ECO:0007669"/>
    <property type="project" value="UniProtKB-SubCell"/>
</dbReference>
<feature type="binding site" evidence="5">
    <location>
        <position position="174"/>
    </location>
    <ligand>
        <name>ATP</name>
        <dbReference type="ChEBI" id="CHEBI:30616"/>
    </ligand>
</feature>
<comment type="pathway">
    <text evidence="5">Purine metabolism; AMP biosynthesis via salvage pathway; AMP from ADP: step 1/1.</text>
</comment>
<dbReference type="GO" id="GO:0044209">
    <property type="term" value="P:AMP salvage"/>
    <property type="evidence" value="ECO:0007669"/>
    <property type="project" value="UniProtKB-UniRule"/>
</dbReference>
<evidence type="ECO:0000256" key="2">
    <source>
        <dbReference type="ARBA" id="ARBA00022727"/>
    </source>
</evidence>
<keyword evidence="9" id="KW-1185">Reference proteome</keyword>
<feature type="binding site" evidence="5">
    <location>
        <position position="36"/>
    </location>
    <ligand>
        <name>AMP</name>
        <dbReference type="ChEBI" id="CHEBI:456215"/>
    </ligand>
</feature>
<evidence type="ECO:0000313" key="8">
    <source>
        <dbReference type="EMBL" id="TDQ25808.1"/>
    </source>
</evidence>
<dbReference type="RefSeq" id="WP_133536722.1">
    <property type="nucleotide sequence ID" value="NZ_SNYH01000004.1"/>
</dbReference>
<dbReference type="Pfam" id="PF00406">
    <property type="entry name" value="ADK"/>
    <property type="match status" value="1"/>
</dbReference>
<comment type="similarity">
    <text evidence="5 6">Belongs to the adenylate kinase family.</text>
</comment>
<feature type="binding site" evidence="5">
    <location>
        <position position="92"/>
    </location>
    <ligand>
        <name>AMP</name>
        <dbReference type="ChEBI" id="CHEBI:456215"/>
    </ligand>
</feature>
<name>A0A4R6TGM5_9FLAO</name>
<feature type="region of interest" description="NMP" evidence="5">
    <location>
        <begin position="30"/>
        <end position="59"/>
    </location>
</feature>
<dbReference type="EC" id="2.7.4.3" evidence="5 7"/>
<dbReference type="HAMAP" id="MF_00235">
    <property type="entry name" value="Adenylate_kinase_Adk"/>
    <property type="match status" value="1"/>
</dbReference>
<dbReference type="Proteomes" id="UP000295390">
    <property type="component" value="Unassembled WGS sequence"/>
</dbReference>
<dbReference type="GO" id="GO:0005524">
    <property type="term" value="F:ATP binding"/>
    <property type="evidence" value="ECO:0007669"/>
    <property type="project" value="UniProtKB-UniRule"/>
</dbReference>
<keyword evidence="2 5" id="KW-0545">Nucleotide biosynthesis</keyword>
<protein>
    <recommendedName>
        <fullName evidence="5 7">Adenylate kinase</fullName>
        <shortName evidence="5">AK</shortName>
        <ecNumber evidence="5 7">2.7.4.3</ecNumber>
    </recommendedName>
    <alternativeName>
        <fullName evidence="5">ATP-AMP transphosphorylase</fullName>
    </alternativeName>
    <alternativeName>
        <fullName evidence="5">ATP:AMP phosphotransferase</fullName>
    </alternativeName>
    <alternativeName>
        <fullName evidence="5">Adenylate monophosphate kinase</fullName>
    </alternativeName>
</protein>
<feature type="binding site" evidence="5">
    <location>
        <begin position="57"/>
        <end position="59"/>
    </location>
    <ligand>
        <name>AMP</name>
        <dbReference type="ChEBI" id="CHEBI:456215"/>
    </ligand>
</feature>
<keyword evidence="4 5" id="KW-0418">Kinase</keyword>
<comment type="catalytic activity">
    <reaction evidence="5 7">
        <text>AMP + ATP = 2 ADP</text>
        <dbReference type="Rhea" id="RHEA:12973"/>
        <dbReference type="ChEBI" id="CHEBI:30616"/>
        <dbReference type="ChEBI" id="CHEBI:456215"/>
        <dbReference type="ChEBI" id="CHEBI:456216"/>
        <dbReference type="EC" id="2.7.4.3"/>
    </reaction>
</comment>
<keyword evidence="5 7" id="KW-0067">ATP-binding</keyword>
<dbReference type="OrthoDB" id="9805030at2"/>
<comment type="function">
    <text evidence="5">Catalyzes the reversible transfer of the terminal phosphate group between ATP and AMP. Plays an important role in cellular energy homeostasis and in adenine nucleotide metabolism.</text>
</comment>
<comment type="domain">
    <text evidence="5">Consists of three domains, a large central CORE domain and two small peripheral domains, NMPbind and LID, which undergo movements during catalysis. The LID domain closes over the site of phosphoryl transfer upon ATP binding. Assembling and dissambling the active center during each catalytic cycle provides an effective means to prevent ATP hydrolysis.</text>
</comment>
<comment type="caution">
    <text evidence="8">The sequence shown here is derived from an EMBL/GenBank/DDBJ whole genome shotgun (WGS) entry which is preliminary data.</text>
</comment>
<dbReference type="AlphaFoldDB" id="A0A4R6TGM5"/>
<comment type="subunit">
    <text evidence="5 7">Monomer.</text>
</comment>
<dbReference type="UniPathway" id="UPA00588">
    <property type="reaction ID" value="UER00649"/>
</dbReference>
<sequence>MNIIIFGPPLAGKGTQSKKIINDFNLTHLSTGDVLRNEKAKQSDLGLKAEEYSSKGLLVPDNLVMEIVESFYFNQKEKNNFLFDGYPRNIEQAEHLINFLEKDKNVIDLVIYLKVPKDVLLERAKIRAIEEDRKDDTNQNTVLTRIDEFVNLTAHAIDFIKKQGITTIEINGNQSVEEIYKIIYQKLNNLESEKS</sequence>
<evidence type="ECO:0000256" key="5">
    <source>
        <dbReference type="HAMAP-Rule" id="MF_00235"/>
    </source>
</evidence>
<evidence type="ECO:0000256" key="4">
    <source>
        <dbReference type="ARBA" id="ARBA00022777"/>
    </source>
</evidence>
<evidence type="ECO:0000256" key="7">
    <source>
        <dbReference type="RuleBase" id="RU003331"/>
    </source>
</evidence>
<keyword evidence="3 5" id="KW-0547">Nucleotide-binding</keyword>
<gene>
    <name evidence="5" type="primary">adk</name>
    <name evidence="8" type="ORF">DFQ07_2239</name>
</gene>
<feature type="binding site" evidence="5">
    <location>
        <position position="145"/>
    </location>
    <ligand>
        <name>AMP</name>
        <dbReference type="ChEBI" id="CHEBI:456215"/>
    </ligand>
</feature>
<feature type="binding site" evidence="5">
    <location>
        <position position="127"/>
    </location>
    <ligand>
        <name>ATP</name>
        <dbReference type="ChEBI" id="CHEBI:30616"/>
    </ligand>
</feature>
<evidence type="ECO:0000256" key="3">
    <source>
        <dbReference type="ARBA" id="ARBA00022741"/>
    </source>
</evidence>
<dbReference type="InterPro" id="IPR000850">
    <property type="entry name" value="Adenylat/UMP-CMP_kin"/>
</dbReference>
<feature type="binding site" evidence="5">
    <location>
        <position position="31"/>
    </location>
    <ligand>
        <name>AMP</name>
        <dbReference type="ChEBI" id="CHEBI:456215"/>
    </ligand>
</feature>
<dbReference type="PROSITE" id="PS00113">
    <property type="entry name" value="ADENYLATE_KINASE"/>
    <property type="match status" value="1"/>
</dbReference>
<dbReference type="EMBL" id="SNYH01000004">
    <property type="protein sequence ID" value="TDQ25808.1"/>
    <property type="molecule type" value="Genomic_DNA"/>
</dbReference>